<evidence type="ECO:0000256" key="1">
    <source>
        <dbReference type="SAM" id="MobiDB-lite"/>
    </source>
</evidence>
<dbReference type="EMBL" id="MU003785">
    <property type="protein sequence ID" value="KAF2722074.1"/>
    <property type="molecule type" value="Genomic_DNA"/>
</dbReference>
<keyword evidence="4" id="KW-1185">Reference proteome</keyword>
<dbReference type="InterPro" id="IPR041260">
    <property type="entry name" value="Sld7_C"/>
</dbReference>
<evidence type="ECO:0000313" key="3">
    <source>
        <dbReference type="EMBL" id="KAF2722074.1"/>
    </source>
</evidence>
<dbReference type="Pfam" id="PF18596">
    <property type="entry name" value="Sld7_C"/>
    <property type="match status" value="1"/>
</dbReference>
<evidence type="ECO:0000259" key="2">
    <source>
        <dbReference type="Pfam" id="PF18596"/>
    </source>
</evidence>
<dbReference type="AlphaFoldDB" id="A0A9P4QC36"/>
<dbReference type="Proteomes" id="UP000799441">
    <property type="component" value="Unassembled WGS sequence"/>
</dbReference>
<name>A0A9P4QC36_9PEZI</name>
<comment type="caution">
    <text evidence="3">The sequence shown here is derived from an EMBL/GenBank/DDBJ whole genome shotgun (WGS) entry which is preliminary data.</text>
</comment>
<feature type="domain" description="Sld7 C-terminal" evidence="2">
    <location>
        <begin position="345"/>
        <end position="441"/>
    </location>
</feature>
<sequence>MNIICSLEISDGTQLQDICIDQPLLGHVSTTLRFLSIVETNRIPLHLILGSPCNVVTSSAATAAWFGSHLSKHLDDYRDDFWWLSQCADSPLGILAAVDLPQQHNDGEENVHTKRPRVTEILFYVTKESVAMQRTQASPLTSPSSKSLGYEGTKLSVQAISLSSDLLKCGQLSTPPLSPVGKENVPRELESIFLPQPTYTNTSFDSLVIHSPPTRKKRTVNDAFDAADERRRVARHRGGESIIAAAGTTATIRSTNAAVAIPSLRHQRSTSNSVNCPVSAAPKLRTFSRSASVASSCRLGHPAITQAASSVTHERRSSLSRFESPTPHLPALLPPPSNVPITLGQKNKETISRVVMAGMRLHGLSQQRPSKSRSDSISAHPAQASVDIAIDVGKDEEYKLVYHQVYKAACFAFRRSIGSESLAQRPETTGEVVEGLLALFLRDPLASDKGRRSEVAAGAIVGEGWG</sequence>
<evidence type="ECO:0000313" key="4">
    <source>
        <dbReference type="Proteomes" id="UP000799441"/>
    </source>
</evidence>
<protein>
    <recommendedName>
        <fullName evidence="2">Sld7 C-terminal domain-containing protein</fullName>
    </recommendedName>
</protein>
<organism evidence="3 4">
    <name type="scientific">Polychaeton citri CBS 116435</name>
    <dbReference type="NCBI Taxonomy" id="1314669"/>
    <lineage>
        <taxon>Eukaryota</taxon>
        <taxon>Fungi</taxon>
        <taxon>Dikarya</taxon>
        <taxon>Ascomycota</taxon>
        <taxon>Pezizomycotina</taxon>
        <taxon>Dothideomycetes</taxon>
        <taxon>Dothideomycetidae</taxon>
        <taxon>Capnodiales</taxon>
        <taxon>Capnodiaceae</taxon>
        <taxon>Polychaeton</taxon>
    </lineage>
</organism>
<feature type="region of interest" description="Disordered" evidence="1">
    <location>
        <begin position="307"/>
        <end position="339"/>
    </location>
</feature>
<proteinExistence type="predicted"/>
<dbReference type="OrthoDB" id="4205424at2759"/>
<reference evidence="3" key="1">
    <citation type="journal article" date="2020" name="Stud. Mycol.">
        <title>101 Dothideomycetes genomes: a test case for predicting lifestyles and emergence of pathogens.</title>
        <authorList>
            <person name="Haridas S."/>
            <person name="Albert R."/>
            <person name="Binder M."/>
            <person name="Bloem J."/>
            <person name="Labutti K."/>
            <person name="Salamov A."/>
            <person name="Andreopoulos B."/>
            <person name="Baker S."/>
            <person name="Barry K."/>
            <person name="Bills G."/>
            <person name="Bluhm B."/>
            <person name="Cannon C."/>
            <person name="Castanera R."/>
            <person name="Culley D."/>
            <person name="Daum C."/>
            <person name="Ezra D."/>
            <person name="Gonzalez J."/>
            <person name="Henrissat B."/>
            <person name="Kuo A."/>
            <person name="Liang C."/>
            <person name="Lipzen A."/>
            <person name="Lutzoni F."/>
            <person name="Magnuson J."/>
            <person name="Mondo S."/>
            <person name="Nolan M."/>
            <person name="Ohm R."/>
            <person name="Pangilinan J."/>
            <person name="Park H.-J."/>
            <person name="Ramirez L."/>
            <person name="Alfaro M."/>
            <person name="Sun H."/>
            <person name="Tritt A."/>
            <person name="Yoshinaga Y."/>
            <person name="Zwiers L.-H."/>
            <person name="Turgeon B."/>
            <person name="Goodwin S."/>
            <person name="Spatafora J."/>
            <person name="Crous P."/>
            <person name="Grigoriev I."/>
        </authorList>
    </citation>
    <scope>NUCLEOTIDE SEQUENCE</scope>
    <source>
        <strain evidence="3">CBS 116435</strain>
    </source>
</reference>
<gene>
    <name evidence="3" type="ORF">K431DRAFT_59695</name>
</gene>
<accession>A0A9P4QC36</accession>